<gene>
    <name evidence="8" type="ORF">PBLR_13804</name>
</gene>
<evidence type="ECO:0000259" key="7">
    <source>
        <dbReference type="PROSITE" id="PS50156"/>
    </source>
</evidence>
<evidence type="ECO:0000256" key="1">
    <source>
        <dbReference type="ARBA" id="ARBA00004651"/>
    </source>
</evidence>
<feature type="transmembrane region" description="Helical" evidence="6">
    <location>
        <begin position="559"/>
        <end position="579"/>
    </location>
</feature>
<evidence type="ECO:0000313" key="8">
    <source>
        <dbReference type="EMBL" id="SYX85382.1"/>
    </source>
</evidence>
<keyword evidence="5 6" id="KW-0472">Membrane</keyword>
<evidence type="ECO:0000256" key="2">
    <source>
        <dbReference type="ARBA" id="ARBA00022475"/>
    </source>
</evidence>
<feature type="transmembrane region" description="Helical" evidence="6">
    <location>
        <begin position="591"/>
        <end position="611"/>
    </location>
</feature>
<protein>
    <submittedName>
        <fullName evidence="8">Membrane protein YdfJ</fullName>
    </submittedName>
</protein>
<dbReference type="GO" id="GO:0005886">
    <property type="term" value="C:plasma membrane"/>
    <property type="evidence" value="ECO:0007669"/>
    <property type="project" value="UniProtKB-SubCell"/>
</dbReference>
<dbReference type="PANTHER" id="PTHR33406">
    <property type="entry name" value="MEMBRANE PROTEIN MJ1562-RELATED"/>
    <property type="match status" value="1"/>
</dbReference>
<name>A0A383RFL6_PAEAL</name>
<dbReference type="InterPro" id="IPR050545">
    <property type="entry name" value="Mycobact_MmpL"/>
</dbReference>
<reference evidence="9" key="1">
    <citation type="submission" date="2018-08" db="EMBL/GenBank/DDBJ databases">
        <authorList>
            <person name="Chevrot R."/>
        </authorList>
    </citation>
    <scope>NUCLEOTIDE SEQUENCE [LARGE SCALE GENOMIC DNA]</scope>
</reference>
<comment type="subcellular location">
    <subcellularLocation>
        <location evidence="1">Cell membrane</location>
        <topology evidence="1">Multi-pass membrane protein</topology>
    </subcellularLocation>
</comment>
<sequence>MRETARTGWLWHWGKWMYRWRHGVLIIWTLLFAMASILAIQVPSMLKDNGFTPTGSESYEGYELLHDGLGLSSKTLDIVYESSDGRSLLTKESIQQIERSLTELKQNSAVDDVQLRTQDRTGVRSDVVAAHVRLNMDTDEALDRYPDLRKLISDIPFAKAYVTGATPVYYDIQTASKNDIVKSELIGLPIALLVLLFVFGTWLAGFLPLIIGLFSVTTTLGIIYGIAQLTDTLSNFLPNMVSMLGLAVGIDYALFIVSRFREELAKQSSVEQAVAMTAQTAGQSILFSGVAVLIGLIAMLFIDLSLFRSLCIGGVIVVMMSVIAGNTLLLSLLSVLGDKVNKFPIIPARWRSAEKTSGSELWSRIAHGVMKHPVGIVLLLSTALAACAWPIGSMKIGIPDAEMLPPKYESRYGAELMREAYDEQALNPIQIVVETDKPYSSIETIQAIQGLASRIQLIEGVQRVDSYVDALAQLNITGAEAQAAALSRPEVRTQMEAKMPLRDKILVVQVILRPDVKGDAAFKVVDELRQIDSGSGLSRKYVTGGPAVQHDIIERITTALPYVIAFILIVTYIVLFVAFRSVLLPLKAVIMNMLSLGASLGIVVLVFQHGYLADLLHVTSTGMVVAMLPVIIFCVVFGISMDYEVFLLSRIAEEYDRTKDNEHSTAQGLMKTGSIITSAAFILIVVVGAFIFTDNEMMKAIGLGLAVSVFLDATLIRVLLVPAFMKLMGHANWWVPSMFRRKERRSML</sequence>
<dbReference type="SUPFAM" id="SSF82866">
    <property type="entry name" value="Multidrug efflux transporter AcrB transmembrane domain"/>
    <property type="match status" value="2"/>
</dbReference>
<keyword evidence="4 6" id="KW-1133">Transmembrane helix</keyword>
<feature type="transmembrane region" description="Helical" evidence="6">
    <location>
        <begin position="20"/>
        <end position="40"/>
    </location>
</feature>
<keyword evidence="3 6" id="KW-0812">Transmembrane</keyword>
<feature type="transmembrane region" description="Helical" evidence="6">
    <location>
        <begin position="623"/>
        <end position="648"/>
    </location>
</feature>
<keyword evidence="2" id="KW-1003">Cell membrane</keyword>
<proteinExistence type="predicted"/>
<dbReference type="EMBL" id="LS992241">
    <property type="protein sequence ID" value="SYX85382.1"/>
    <property type="molecule type" value="Genomic_DNA"/>
</dbReference>
<dbReference type="Gene3D" id="1.20.1640.10">
    <property type="entry name" value="Multidrug efflux transporter AcrB transmembrane domain"/>
    <property type="match status" value="2"/>
</dbReference>
<feature type="transmembrane region" description="Helical" evidence="6">
    <location>
        <begin position="698"/>
        <end position="720"/>
    </location>
</feature>
<organism evidence="8 9">
    <name type="scientific">Paenibacillus alvei</name>
    <name type="common">Bacillus alvei</name>
    <dbReference type="NCBI Taxonomy" id="44250"/>
    <lineage>
        <taxon>Bacteria</taxon>
        <taxon>Bacillati</taxon>
        <taxon>Bacillota</taxon>
        <taxon>Bacilli</taxon>
        <taxon>Bacillales</taxon>
        <taxon>Paenibacillaceae</taxon>
        <taxon>Paenibacillus</taxon>
    </lineage>
</organism>
<dbReference type="InterPro" id="IPR004869">
    <property type="entry name" value="MMPL_dom"/>
</dbReference>
<dbReference type="Proteomes" id="UP000304148">
    <property type="component" value="Chromosome"/>
</dbReference>
<dbReference type="InterPro" id="IPR000731">
    <property type="entry name" value="SSD"/>
</dbReference>
<dbReference type="RefSeq" id="WP_138187088.1">
    <property type="nucleotide sequence ID" value="NZ_LS992241.1"/>
</dbReference>
<feature type="transmembrane region" description="Helical" evidence="6">
    <location>
        <begin position="669"/>
        <end position="692"/>
    </location>
</feature>
<dbReference type="PROSITE" id="PS50156">
    <property type="entry name" value="SSD"/>
    <property type="match status" value="1"/>
</dbReference>
<feature type="domain" description="SSD" evidence="7">
    <location>
        <begin position="202"/>
        <end position="335"/>
    </location>
</feature>
<evidence type="ECO:0000256" key="4">
    <source>
        <dbReference type="ARBA" id="ARBA00022989"/>
    </source>
</evidence>
<feature type="transmembrane region" description="Helical" evidence="6">
    <location>
        <begin position="374"/>
        <end position="392"/>
    </location>
</feature>
<dbReference type="AlphaFoldDB" id="A0A383RFL6"/>
<evidence type="ECO:0000256" key="5">
    <source>
        <dbReference type="ARBA" id="ARBA00023136"/>
    </source>
</evidence>
<feature type="transmembrane region" description="Helical" evidence="6">
    <location>
        <begin position="190"/>
        <end position="216"/>
    </location>
</feature>
<dbReference type="PANTHER" id="PTHR33406:SF13">
    <property type="entry name" value="MEMBRANE PROTEIN YDFJ"/>
    <property type="match status" value="1"/>
</dbReference>
<accession>A0A383RFL6</accession>
<feature type="transmembrane region" description="Helical" evidence="6">
    <location>
        <begin position="236"/>
        <end position="257"/>
    </location>
</feature>
<evidence type="ECO:0000313" key="9">
    <source>
        <dbReference type="Proteomes" id="UP000304148"/>
    </source>
</evidence>
<feature type="transmembrane region" description="Helical" evidence="6">
    <location>
        <begin position="312"/>
        <end position="336"/>
    </location>
</feature>
<dbReference type="Pfam" id="PF03176">
    <property type="entry name" value="MMPL"/>
    <property type="match status" value="2"/>
</dbReference>
<evidence type="ECO:0000256" key="3">
    <source>
        <dbReference type="ARBA" id="ARBA00022692"/>
    </source>
</evidence>
<feature type="transmembrane region" description="Helical" evidence="6">
    <location>
        <begin position="285"/>
        <end position="306"/>
    </location>
</feature>
<evidence type="ECO:0000256" key="6">
    <source>
        <dbReference type="SAM" id="Phobius"/>
    </source>
</evidence>